<protein>
    <submittedName>
        <fullName evidence="2">Uncharacterized protein</fullName>
    </submittedName>
</protein>
<dbReference type="AlphaFoldDB" id="A0A3A1Y2Z7"/>
<gene>
    <name evidence="2" type="ORF">CKF59_06860</name>
</gene>
<keyword evidence="3" id="KW-1185">Reference proteome</keyword>
<evidence type="ECO:0000313" key="2">
    <source>
        <dbReference type="EMBL" id="RIY32603.1"/>
    </source>
</evidence>
<dbReference type="EMBL" id="NRJF01000223">
    <property type="protein sequence ID" value="RIY32603.1"/>
    <property type="molecule type" value="Genomic_DNA"/>
</dbReference>
<dbReference type="Proteomes" id="UP000265964">
    <property type="component" value="Unassembled WGS sequence"/>
</dbReference>
<feature type="region of interest" description="Disordered" evidence="1">
    <location>
        <begin position="1"/>
        <end position="45"/>
    </location>
</feature>
<dbReference type="OrthoDB" id="9943945at2"/>
<organism evidence="2 3">
    <name type="scientific">Psittacicella gerlachiana</name>
    <dbReference type="NCBI Taxonomy" id="2028574"/>
    <lineage>
        <taxon>Bacteria</taxon>
        <taxon>Pseudomonadati</taxon>
        <taxon>Pseudomonadota</taxon>
        <taxon>Gammaproteobacteria</taxon>
        <taxon>Pasteurellales</taxon>
        <taxon>Psittacicellaceae</taxon>
        <taxon>Psittacicella</taxon>
    </lineage>
</organism>
<comment type="caution">
    <text evidence="2">The sequence shown here is derived from an EMBL/GenBank/DDBJ whole genome shotgun (WGS) entry which is preliminary data.</text>
</comment>
<sequence length="496" mass="57456">MAKKKTNKSTVTEDPKSKFSAKPVKVKEKKLQSTAKQGLKKSGQVNKSFSSLDSFFLDDSSDFEDIDVRTFLQEFGIEELGDNLLLDGDRLILLDDDPLDDSNQLELESEFFNLDFLDGKQQSSKSQNKVKPQEQDKPSFLELAEKDSDLFADDNFGAFTQEFVENLTSKELIGVTKRLEDNLGDLVSRKAKKVKKDQLLDTTKQSIIQVLDARVSKAENKRISEVVAELEKEPQNLDLYKRLVSEQFNSPLNDFLYTIDYPHQAYELTSALFGVDESFVSIDKYFKYNLDKYEDNLHYLEDKNELYHQVVAQDSLGLARDEPVPVAFCSKMAHGKVDGGSAVSRLFYSQEQLEQNWHHKAIDRLHFIKRLRSFTNVDLRATIFEDYEKDFAKLWQARDYASNEYLEVERPLIKVPTGFEFYSYDQELANLLLDSNLVSSDLKEHIFTEKNMIHIGLNEIIMEEYDYVPRYDYVKYDVIETTDNVGKLYLKRNNEL</sequence>
<evidence type="ECO:0000256" key="1">
    <source>
        <dbReference type="SAM" id="MobiDB-lite"/>
    </source>
</evidence>
<dbReference type="RefSeq" id="WP_119535203.1">
    <property type="nucleotide sequence ID" value="NZ_NRJF01000223.1"/>
</dbReference>
<proteinExistence type="predicted"/>
<name>A0A3A1Y2Z7_9GAMM</name>
<accession>A0A3A1Y2Z7</accession>
<evidence type="ECO:0000313" key="3">
    <source>
        <dbReference type="Proteomes" id="UP000265964"/>
    </source>
</evidence>
<reference evidence="2 3" key="1">
    <citation type="submission" date="2017-08" db="EMBL/GenBank/DDBJ databases">
        <title>Reclassification of Bisgaard taxon 37 and 44.</title>
        <authorList>
            <person name="Christensen H."/>
        </authorList>
    </citation>
    <scope>NUCLEOTIDE SEQUENCE [LARGE SCALE GENOMIC DNA]</scope>
    <source>
        <strain evidence="2 3">EEAB3T1</strain>
    </source>
</reference>